<evidence type="ECO:0000313" key="1">
    <source>
        <dbReference type="EMBL" id="KJV86262.1"/>
    </source>
</evidence>
<proteinExistence type="predicted"/>
<name>A0A0F3Q1Z5_ANAPH</name>
<evidence type="ECO:0000313" key="2">
    <source>
        <dbReference type="Proteomes" id="UP000033722"/>
    </source>
</evidence>
<comment type="caution">
    <text evidence="1">The sequence shown here is derived from an EMBL/GenBank/DDBJ whole genome shotgun (WGS) entry which is preliminary data.</text>
</comment>
<dbReference type="AlphaFoldDB" id="A0A0F3Q1Z5"/>
<organism evidence="1 2">
    <name type="scientific">Anaplasma phagocytophilum str. CRT53-1</name>
    <dbReference type="NCBI Taxonomy" id="1359157"/>
    <lineage>
        <taxon>Bacteria</taxon>
        <taxon>Pseudomonadati</taxon>
        <taxon>Pseudomonadota</taxon>
        <taxon>Alphaproteobacteria</taxon>
        <taxon>Rickettsiales</taxon>
        <taxon>Anaplasmataceae</taxon>
        <taxon>Anaplasma</taxon>
        <taxon>phagocytophilum group</taxon>
    </lineage>
</organism>
<gene>
    <name evidence="1" type="ORF">APHCRT_0714</name>
</gene>
<dbReference type="EMBL" id="LAOD01000016">
    <property type="protein sequence ID" value="KJV86262.1"/>
    <property type="molecule type" value="Genomic_DNA"/>
</dbReference>
<dbReference type="Proteomes" id="UP000033722">
    <property type="component" value="Unassembled WGS sequence"/>
</dbReference>
<sequence>MINDVICASKLIGTHTSETCATTALTYSVMHVATVVSLIKTTT</sequence>
<accession>A0A0F3Q1Z5</accession>
<reference evidence="1 2" key="1">
    <citation type="submission" date="2015-01" db="EMBL/GenBank/DDBJ databases">
        <title>Genome Sequencing of Rickettsiales.</title>
        <authorList>
            <person name="Daugherty S.C."/>
            <person name="Su Q."/>
            <person name="Abolude K."/>
            <person name="Beier-Sexton M."/>
            <person name="Carlyon J.A."/>
            <person name="Carter R."/>
            <person name="Day N.P."/>
            <person name="Dumler S.J."/>
            <person name="Dyachenko V."/>
            <person name="Godinez A."/>
            <person name="Kurtti T.J."/>
            <person name="Lichay M."/>
            <person name="Mullins K.E."/>
            <person name="Ott S."/>
            <person name="Pappas-Brown V."/>
            <person name="Paris D.H."/>
            <person name="Patel P."/>
            <person name="Richards A.L."/>
            <person name="Sadzewicz L."/>
            <person name="Sears K."/>
            <person name="Seidman D."/>
            <person name="Sengamalay N."/>
            <person name="Stenos J."/>
            <person name="Tallon L.J."/>
            <person name="Vincent G."/>
            <person name="Fraser C.M."/>
            <person name="Munderloh U."/>
            <person name="Dunning-Hotopp J.C."/>
        </authorList>
    </citation>
    <scope>NUCLEOTIDE SEQUENCE [LARGE SCALE GENOMIC DNA]</scope>
    <source>
        <strain evidence="1 2">CRT53-1</strain>
    </source>
</reference>
<protein>
    <submittedName>
        <fullName evidence="1">Uncharacterized protein</fullName>
    </submittedName>
</protein>
<dbReference type="PATRIC" id="fig|1359157.3.peg.410"/>